<organism evidence="1 2">
    <name type="scientific">Paralcaligenes ureilyticus</name>
    <dbReference type="NCBI Taxonomy" id="627131"/>
    <lineage>
        <taxon>Bacteria</taxon>
        <taxon>Pseudomonadati</taxon>
        <taxon>Pseudomonadota</taxon>
        <taxon>Betaproteobacteria</taxon>
        <taxon>Burkholderiales</taxon>
        <taxon>Alcaligenaceae</taxon>
        <taxon>Paralcaligenes</taxon>
    </lineage>
</organism>
<proteinExistence type="predicted"/>
<name>A0A4R3M350_9BURK</name>
<dbReference type="EMBL" id="SMAJ01000006">
    <property type="protein sequence ID" value="TCT07442.1"/>
    <property type="molecule type" value="Genomic_DNA"/>
</dbReference>
<evidence type="ECO:0000313" key="2">
    <source>
        <dbReference type="Proteomes" id="UP000295525"/>
    </source>
</evidence>
<accession>A0A4R3M350</accession>
<dbReference type="Proteomes" id="UP000295525">
    <property type="component" value="Unassembled WGS sequence"/>
</dbReference>
<evidence type="ECO:0000313" key="1">
    <source>
        <dbReference type="EMBL" id="TCT07442.1"/>
    </source>
</evidence>
<comment type="caution">
    <text evidence="1">The sequence shown here is derived from an EMBL/GenBank/DDBJ whole genome shotgun (WGS) entry which is preliminary data.</text>
</comment>
<sequence>MLFFFIFEWAEASRKAKIATQTNIYELMINNGGNLTAKYAKLAKRSENFVARRKKTTLNCQPVDETARCDAAKSYYYFKILIFWGQITSYP</sequence>
<reference evidence="1 2" key="1">
    <citation type="submission" date="2019-03" db="EMBL/GenBank/DDBJ databases">
        <title>Genomic Encyclopedia of Type Strains, Phase IV (KMG-IV): sequencing the most valuable type-strain genomes for metagenomic binning, comparative biology and taxonomic classification.</title>
        <authorList>
            <person name="Goeker M."/>
        </authorList>
    </citation>
    <scope>NUCLEOTIDE SEQUENCE [LARGE SCALE GENOMIC DNA]</scope>
    <source>
        <strain evidence="1 2">DSM 24591</strain>
    </source>
</reference>
<protein>
    <submittedName>
        <fullName evidence="1">Uncharacterized protein</fullName>
    </submittedName>
</protein>
<gene>
    <name evidence="1" type="ORF">EDC26_106166</name>
</gene>
<dbReference type="AlphaFoldDB" id="A0A4R3M350"/>
<keyword evidence="2" id="KW-1185">Reference proteome</keyword>